<accession>A0A820XDM7</accession>
<dbReference type="SUPFAM" id="SSF50630">
    <property type="entry name" value="Acid proteases"/>
    <property type="match status" value="1"/>
</dbReference>
<name>A0A820XDM7_9BILA</name>
<keyword evidence="1" id="KW-0378">Hydrolase</keyword>
<dbReference type="CDD" id="cd00303">
    <property type="entry name" value="retropepsin_like"/>
    <property type="match status" value="1"/>
</dbReference>
<dbReference type="Gene3D" id="2.40.70.10">
    <property type="entry name" value="Acid Proteases"/>
    <property type="match status" value="1"/>
</dbReference>
<organism evidence="4 5">
    <name type="scientific">Rotaria socialis</name>
    <dbReference type="NCBI Taxonomy" id="392032"/>
    <lineage>
        <taxon>Eukaryota</taxon>
        <taxon>Metazoa</taxon>
        <taxon>Spiralia</taxon>
        <taxon>Gnathifera</taxon>
        <taxon>Rotifera</taxon>
        <taxon>Eurotatoria</taxon>
        <taxon>Bdelloidea</taxon>
        <taxon>Philodinida</taxon>
        <taxon>Philodinidae</taxon>
        <taxon>Rotaria</taxon>
    </lineage>
</organism>
<dbReference type="InterPro" id="IPR001969">
    <property type="entry name" value="Aspartic_peptidase_AS"/>
</dbReference>
<dbReference type="InterPro" id="IPR021109">
    <property type="entry name" value="Peptidase_aspartic_dom_sf"/>
</dbReference>
<evidence type="ECO:0000313" key="4">
    <source>
        <dbReference type="EMBL" id="CAF4531605.1"/>
    </source>
</evidence>
<dbReference type="GO" id="GO:0004190">
    <property type="term" value="F:aspartic-type endopeptidase activity"/>
    <property type="evidence" value="ECO:0007669"/>
    <property type="project" value="InterPro"/>
</dbReference>
<dbReference type="PROSITE" id="PS50175">
    <property type="entry name" value="ASP_PROT_RETROV"/>
    <property type="match status" value="1"/>
</dbReference>
<gene>
    <name evidence="4" type="ORF">TSG867_LOCUS23309</name>
</gene>
<feature type="region of interest" description="Disordered" evidence="2">
    <location>
        <begin position="456"/>
        <end position="482"/>
    </location>
</feature>
<dbReference type="Pfam" id="PF13975">
    <property type="entry name" value="gag-asp_proteas"/>
    <property type="match status" value="1"/>
</dbReference>
<dbReference type="AlphaFoldDB" id="A0A820XDM7"/>
<proteinExistence type="predicted"/>
<feature type="compositionally biased region" description="Polar residues" evidence="2">
    <location>
        <begin position="456"/>
        <end position="466"/>
    </location>
</feature>
<feature type="region of interest" description="Disordered" evidence="2">
    <location>
        <begin position="187"/>
        <end position="238"/>
    </location>
</feature>
<evidence type="ECO:0000313" key="5">
    <source>
        <dbReference type="Proteomes" id="UP000663862"/>
    </source>
</evidence>
<dbReference type="InterPro" id="IPR001995">
    <property type="entry name" value="Peptidase_A2_cat"/>
</dbReference>
<evidence type="ECO:0000256" key="2">
    <source>
        <dbReference type="SAM" id="MobiDB-lite"/>
    </source>
</evidence>
<protein>
    <recommendedName>
        <fullName evidence="3">Peptidase A2 domain-containing protein</fullName>
    </recommendedName>
</protein>
<dbReference type="EMBL" id="CAJOBQ010001988">
    <property type="protein sequence ID" value="CAF4531605.1"/>
    <property type="molecule type" value="Genomic_DNA"/>
</dbReference>
<comment type="caution">
    <text evidence="4">The sequence shown here is derived from an EMBL/GenBank/DDBJ whole genome shotgun (WGS) entry which is preliminary data.</text>
</comment>
<sequence>MATQQITINNLTQTIDAIQVSNALCHNVLPTKTSSLITAPLWQSTSINQLLDSTPFTGSASQEVSDWIDDSSNKCDQVQLDDAQRLSVVIDLLKGNAKLWLINTWMDDETRLKHLTKGLNAAAQLHMDLKSPATSEEFFQALIMYDKWQEEEKNQVRATLSFDNRRHIATTTTQQPFIQQEPYSSIPQQQYNSPQHQYNPPQQQYNNSSQQPRHQQHYTTHASHQPQHNNRGVCDGHTSFPQSHPSLIIIGTIVNGTLIYAMLDTGATTSLISQTELDLITHPPIQQIQTTAVLGDGKTKIIVSGAVELTITINDIATIITALIVDSLGANLILGMDWCKSNNVNVNIGSVDVRLAECITLLPHHEHIVKMYVPISSANLVSFLPDIKKCSKLNVQVSDAFVEIKDFLFYVCIYNPNKNIYKLASTIKLGSVYYQSNDEMMYSILNPYKQSSMTEHSTHLNSIQTNEQQESSKSSLLENTLR</sequence>
<dbReference type="Proteomes" id="UP000663862">
    <property type="component" value="Unassembled WGS sequence"/>
</dbReference>
<feature type="compositionally biased region" description="Low complexity" evidence="2">
    <location>
        <begin position="467"/>
        <end position="482"/>
    </location>
</feature>
<reference evidence="4" key="1">
    <citation type="submission" date="2021-02" db="EMBL/GenBank/DDBJ databases">
        <authorList>
            <person name="Nowell W R."/>
        </authorList>
    </citation>
    <scope>NUCLEOTIDE SEQUENCE</scope>
</reference>
<feature type="compositionally biased region" description="Polar residues" evidence="2">
    <location>
        <begin position="217"/>
        <end position="230"/>
    </location>
</feature>
<dbReference type="PROSITE" id="PS00141">
    <property type="entry name" value="ASP_PROTEASE"/>
    <property type="match status" value="1"/>
</dbReference>
<feature type="compositionally biased region" description="Low complexity" evidence="2">
    <location>
        <begin position="187"/>
        <end position="212"/>
    </location>
</feature>
<feature type="domain" description="Peptidase A2" evidence="3">
    <location>
        <begin position="259"/>
        <end position="297"/>
    </location>
</feature>
<evidence type="ECO:0000256" key="1">
    <source>
        <dbReference type="ARBA" id="ARBA00022801"/>
    </source>
</evidence>
<evidence type="ECO:0000259" key="3">
    <source>
        <dbReference type="PROSITE" id="PS50175"/>
    </source>
</evidence>
<dbReference type="GO" id="GO:0006508">
    <property type="term" value="P:proteolysis"/>
    <property type="evidence" value="ECO:0007669"/>
    <property type="project" value="InterPro"/>
</dbReference>